<dbReference type="EMBL" id="JAHZIK010001994">
    <property type="protein sequence ID" value="MBW7460065.1"/>
    <property type="molecule type" value="Genomic_DNA"/>
</dbReference>
<gene>
    <name evidence="2" type="ORF">K0U00_38985</name>
</gene>
<dbReference type="SUPFAM" id="SSF47240">
    <property type="entry name" value="Ferritin-like"/>
    <property type="match status" value="1"/>
</dbReference>
<sequence>RDPRMGGDTLGRTGVANPPTEPELARIIANVRTRQEELGAAELCAATMVLQNNMPWSFYEDLARHCWDETRHTLFGQAVLDLGGYDWYSMPQFKGDYDPHMMKPVANSYIWLSIGIEGSAMRKDGMPKEARMLKAAAEKTDNEVVKLFAQCVDFDWADEVTHHQFGRKWAEELMDDYRTSERIANREMELNFARMARDTCSFWEDKPDSFNKQMFLNDWKDRLRPELLKELDERTLLP</sequence>
<evidence type="ECO:0000313" key="2">
    <source>
        <dbReference type="EMBL" id="MBW7460065.1"/>
    </source>
</evidence>
<organism evidence="2 3">
    <name type="scientific">Paenibacillus sepulcri</name>
    <dbReference type="NCBI Taxonomy" id="359917"/>
    <lineage>
        <taxon>Bacteria</taxon>
        <taxon>Bacillati</taxon>
        <taxon>Bacillota</taxon>
        <taxon>Bacilli</taxon>
        <taxon>Bacillales</taxon>
        <taxon>Paenibacillaceae</taxon>
        <taxon>Paenibacillus</taxon>
    </lineage>
</organism>
<feature type="non-terminal residue" evidence="2">
    <location>
        <position position="1"/>
    </location>
</feature>
<name>A0ABS7CGN2_9BACL</name>
<keyword evidence="3" id="KW-1185">Reference proteome</keyword>
<evidence type="ECO:0000313" key="3">
    <source>
        <dbReference type="Proteomes" id="UP001519887"/>
    </source>
</evidence>
<protein>
    <recommendedName>
        <fullName evidence="4">Phenylacetic acid catabolic</fullName>
    </recommendedName>
</protein>
<dbReference type="Proteomes" id="UP001519887">
    <property type="component" value="Unassembled WGS sequence"/>
</dbReference>
<comment type="caution">
    <text evidence="2">The sequence shown here is derived from an EMBL/GenBank/DDBJ whole genome shotgun (WGS) entry which is preliminary data.</text>
</comment>
<reference evidence="2 3" key="1">
    <citation type="submission" date="2021-07" db="EMBL/GenBank/DDBJ databases">
        <title>Paenibacillus radiodurans sp. nov., isolated from the southeastern edge of Tengger Desert.</title>
        <authorList>
            <person name="Zhang G."/>
        </authorList>
    </citation>
    <scope>NUCLEOTIDE SEQUENCE [LARGE SCALE GENOMIC DNA]</scope>
    <source>
        <strain evidence="2 3">CCM 7311</strain>
    </source>
</reference>
<proteinExistence type="predicted"/>
<accession>A0ABS7CGN2</accession>
<evidence type="ECO:0008006" key="4">
    <source>
        <dbReference type="Google" id="ProtNLM"/>
    </source>
</evidence>
<dbReference type="InterPro" id="IPR009078">
    <property type="entry name" value="Ferritin-like_SF"/>
</dbReference>
<evidence type="ECO:0000256" key="1">
    <source>
        <dbReference type="SAM" id="MobiDB-lite"/>
    </source>
</evidence>
<feature type="region of interest" description="Disordered" evidence="1">
    <location>
        <begin position="1"/>
        <end position="20"/>
    </location>
</feature>